<proteinExistence type="predicted"/>
<dbReference type="InterPro" id="IPR003594">
    <property type="entry name" value="HATPase_dom"/>
</dbReference>
<dbReference type="SUPFAM" id="SSF55874">
    <property type="entry name" value="ATPase domain of HSP90 chaperone/DNA topoisomerase II/histidine kinase"/>
    <property type="match status" value="1"/>
</dbReference>
<keyword evidence="9" id="KW-0812">Transmembrane</keyword>
<protein>
    <recommendedName>
        <fullName evidence="2">histidine kinase</fullName>
        <ecNumber evidence="2">2.7.13.3</ecNumber>
    </recommendedName>
</protein>
<dbReference type="GO" id="GO:0005524">
    <property type="term" value="F:ATP binding"/>
    <property type="evidence" value="ECO:0007669"/>
    <property type="project" value="UniProtKB-KW"/>
</dbReference>
<name>A0A345YEV1_9SPHN</name>
<keyword evidence="9" id="KW-0472">Membrane</keyword>
<dbReference type="PANTHER" id="PTHR43065:SF10">
    <property type="entry name" value="PEROXIDE STRESS-ACTIVATED HISTIDINE KINASE MAK3"/>
    <property type="match status" value="1"/>
</dbReference>
<feature type="transmembrane region" description="Helical" evidence="9">
    <location>
        <begin position="95"/>
        <end position="115"/>
    </location>
</feature>
<dbReference type="OrthoDB" id="9785691at2"/>
<dbReference type="GO" id="GO:0000160">
    <property type="term" value="P:phosphorelay signal transduction system"/>
    <property type="evidence" value="ECO:0007669"/>
    <property type="project" value="UniProtKB-KW"/>
</dbReference>
<evidence type="ECO:0000256" key="2">
    <source>
        <dbReference type="ARBA" id="ARBA00012438"/>
    </source>
</evidence>
<dbReference type="Pfam" id="PF01590">
    <property type="entry name" value="GAF"/>
    <property type="match status" value="1"/>
</dbReference>
<feature type="domain" description="Histidine kinase" evidence="10">
    <location>
        <begin position="484"/>
        <end position="686"/>
    </location>
</feature>
<evidence type="ECO:0000256" key="7">
    <source>
        <dbReference type="ARBA" id="ARBA00022840"/>
    </source>
</evidence>
<dbReference type="InterPro" id="IPR003018">
    <property type="entry name" value="GAF"/>
</dbReference>
<dbReference type="CDD" id="cd00075">
    <property type="entry name" value="HATPase"/>
    <property type="match status" value="1"/>
</dbReference>
<sequence>MTGLIGTFSYIAYTLGAIVCALAAVWIARRGDSSRSDRTPAIVALALTANWCFASASFEPGRPIVEVTEIARNLAWLFTLFRLFANDGRDETLRLVRPAAFSLGFVEVLQFALLLSARRYAVTPELATLVFETGTLFRIMVAVGALVLLHNLYVGAAVSSRRILRWNAAALAGLWAFDLNYFTVGYIIGEVPVELAALRGVAAAIVAIPFAMGFNQSSSNLEFRPSRAATFRFLSLMVIGAYLGLMLALARWLDMLTGDLARMTQVGLIIAAGALALIWLPSERLRGWLRVTAIKHLFKHRYDYRNEWIRFTNTIGTTGLDNSTLQERTVKALADIVDSPSGILLVPGDEGTFEVEANWLWHNSGIPAHAASTALGDVLESNELIIDFDQVREGIDHHGELALVPDWLREDHRAWAAVPLLHFDRLVGIVVLAKPLIGRKLDWEDFDLLSVVGRQLASYLAEQASQAALLEAGRFDEFNRRMAFVMHDIKNLSSQMSLLLRNAEKHADKPEFRKDMLVTLRNSADKLNSLLARLGRYGPPQSDRAVRFDLAAAVGQVSQRLGQAHPLTVLRAEPAMVEGSPEAFEQALTHLVQNAIDASDADSSVMLEAYSDGISGKVVVIDNGQGMSPHFVRNRLFEPFVSSKSGGFGIGAFESRELVRSMGGRLDVQSREGLGTRFTISLPLKSAASIIGRDQTRHKNEVV</sequence>
<dbReference type="NCBIfam" id="TIGR02916">
    <property type="entry name" value="PEP_his_kin"/>
    <property type="match status" value="1"/>
</dbReference>
<accession>A0A345YEV1</accession>
<dbReference type="Proteomes" id="UP000254508">
    <property type="component" value="Chromosome"/>
</dbReference>
<dbReference type="EMBL" id="CP031357">
    <property type="protein sequence ID" value="AXK42453.1"/>
    <property type="molecule type" value="Genomic_DNA"/>
</dbReference>
<gene>
    <name evidence="11" type="primary">prsK</name>
    <name evidence="11" type="ORF">DVR09_09015</name>
</gene>
<feature type="transmembrane region" description="Helical" evidence="9">
    <location>
        <begin position="233"/>
        <end position="254"/>
    </location>
</feature>
<organism evidence="11 12">
    <name type="scientific">Erythrobacter aureus</name>
    <dbReference type="NCBI Taxonomy" id="2182384"/>
    <lineage>
        <taxon>Bacteria</taxon>
        <taxon>Pseudomonadati</taxon>
        <taxon>Pseudomonadota</taxon>
        <taxon>Alphaproteobacteria</taxon>
        <taxon>Sphingomonadales</taxon>
        <taxon>Erythrobacteraceae</taxon>
        <taxon>Erythrobacter/Porphyrobacter group</taxon>
        <taxon>Erythrobacter</taxon>
    </lineage>
</organism>
<keyword evidence="8" id="KW-0902">Two-component regulatory system</keyword>
<evidence type="ECO:0000256" key="6">
    <source>
        <dbReference type="ARBA" id="ARBA00022777"/>
    </source>
</evidence>
<dbReference type="SUPFAM" id="SSF55781">
    <property type="entry name" value="GAF domain-like"/>
    <property type="match status" value="1"/>
</dbReference>
<dbReference type="InterPro" id="IPR036890">
    <property type="entry name" value="HATPase_C_sf"/>
</dbReference>
<dbReference type="AlphaFoldDB" id="A0A345YEV1"/>
<dbReference type="Pfam" id="PF02518">
    <property type="entry name" value="HATPase_c"/>
    <property type="match status" value="1"/>
</dbReference>
<dbReference type="EC" id="2.7.13.3" evidence="2"/>
<reference evidence="12" key="1">
    <citation type="submission" date="2018-07" db="EMBL/GenBank/DDBJ databases">
        <title>Genome sequence of Erythrobacter strain YH-07, an antagonistic bacterium isolated from Yellow Sea.</title>
        <authorList>
            <person name="Tang T."/>
            <person name="Liu Q."/>
            <person name="Sun X."/>
        </authorList>
    </citation>
    <scope>NUCLEOTIDE SEQUENCE [LARGE SCALE GENOMIC DNA]</scope>
    <source>
        <strain evidence="12">YH-07</strain>
    </source>
</reference>
<dbReference type="PROSITE" id="PS50109">
    <property type="entry name" value="HIS_KIN"/>
    <property type="match status" value="1"/>
</dbReference>
<feature type="transmembrane region" description="Helical" evidence="9">
    <location>
        <begin position="260"/>
        <end position="280"/>
    </location>
</feature>
<dbReference type="Gene3D" id="3.30.450.40">
    <property type="match status" value="1"/>
</dbReference>
<dbReference type="KEGG" id="err:DVR09_09015"/>
<keyword evidence="12" id="KW-1185">Reference proteome</keyword>
<evidence type="ECO:0000256" key="3">
    <source>
        <dbReference type="ARBA" id="ARBA00022553"/>
    </source>
</evidence>
<evidence type="ECO:0000313" key="11">
    <source>
        <dbReference type="EMBL" id="AXK42453.1"/>
    </source>
</evidence>
<keyword evidence="9" id="KW-1133">Transmembrane helix</keyword>
<feature type="transmembrane region" description="Helical" evidence="9">
    <location>
        <begin position="166"/>
        <end position="189"/>
    </location>
</feature>
<evidence type="ECO:0000313" key="12">
    <source>
        <dbReference type="Proteomes" id="UP000254508"/>
    </source>
</evidence>
<evidence type="ECO:0000256" key="9">
    <source>
        <dbReference type="SAM" id="Phobius"/>
    </source>
</evidence>
<feature type="transmembrane region" description="Helical" evidence="9">
    <location>
        <begin position="195"/>
        <end position="212"/>
    </location>
</feature>
<dbReference type="GO" id="GO:0004673">
    <property type="term" value="F:protein histidine kinase activity"/>
    <property type="evidence" value="ECO:0007669"/>
    <property type="project" value="UniProtKB-EC"/>
</dbReference>
<keyword evidence="7" id="KW-0067">ATP-binding</keyword>
<dbReference type="PRINTS" id="PR00344">
    <property type="entry name" value="BCTRLSENSOR"/>
</dbReference>
<dbReference type="RefSeq" id="WP_115416634.1">
    <property type="nucleotide sequence ID" value="NZ_CP031357.1"/>
</dbReference>
<dbReference type="InterPro" id="IPR004358">
    <property type="entry name" value="Sig_transdc_His_kin-like_C"/>
</dbReference>
<feature type="transmembrane region" description="Helical" evidence="9">
    <location>
        <begin position="135"/>
        <end position="154"/>
    </location>
</feature>
<dbReference type="Gene3D" id="3.30.565.10">
    <property type="entry name" value="Histidine kinase-like ATPase, C-terminal domain"/>
    <property type="match status" value="1"/>
</dbReference>
<feature type="transmembrane region" description="Helical" evidence="9">
    <location>
        <begin position="6"/>
        <end position="28"/>
    </location>
</feature>
<dbReference type="SMART" id="SM00387">
    <property type="entry name" value="HATPase_c"/>
    <property type="match status" value="1"/>
</dbReference>
<dbReference type="InterPro" id="IPR029016">
    <property type="entry name" value="GAF-like_dom_sf"/>
</dbReference>
<evidence type="ECO:0000259" key="10">
    <source>
        <dbReference type="PROSITE" id="PS50109"/>
    </source>
</evidence>
<evidence type="ECO:0000256" key="4">
    <source>
        <dbReference type="ARBA" id="ARBA00022679"/>
    </source>
</evidence>
<keyword evidence="4 11" id="KW-0808">Transferase</keyword>
<comment type="catalytic activity">
    <reaction evidence="1">
        <text>ATP + protein L-histidine = ADP + protein N-phospho-L-histidine.</text>
        <dbReference type="EC" id="2.7.13.3"/>
    </reaction>
</comment>
<dbReference type="InterPro" id="IPR014265">
    <property type="entry name" value="XrtA/PrsK"/>
</dbReference>
<evidence type="ECO:0000256" key="5">
    <source>
        <dbReference type="ARBA" id="ARBA00022741"/>
    </source>
</evidence>
<keyword evidence="3" id="KW-0597">Phosphoprotein</keyword>
<evidence type="ECO:0000256" key="1">
    <source>
        <dbReference type="ARBA" id="ARBA00000085"/>
    </source>
</evidence>
<keyword evidence="6 11" id="KW-0418">Kinase</keyword>
<evidence type="ECO:0000256" key="8">
    <source>
        <dbReference type="ARBA" id="ARBA00023012"/>
    </source>
</evidence>
<keyword evidence="5" id="KW-0547">Nucleotide-binding</keyword>
<dbReference type="InterPro" id="IPR005467">
    <property type="entry name" value="His_kinase_dom"/>
</dbReference>
<dbReference type="PANTHER" id="PTHR43065">
    <property type="entry name" value="SENSOR HISTIDINE KINASE"/>
    <property type="match status" value="1"/>
</dbReference>